<dbReference type="AlphaFoldDB" id="A0A1V2A777"/>
<feature type="domain" description="Solute-binding protein family 3/N-terminal" evidence="6">
    <location>
        <begin position="55"/>
        <end position="272"/>
    </location>
</feature>
<evidence type="ECO:0000256" key="1">
    <source>
        <dbReference type="ARBA" id="ARBA00004418"/>
    </source>
</evidence>
<dbReference type="RefSeq" id="WP_076765696.1">
    <property type="nucleotide sequence ID" value="NZ_MSFI01000014.1"/>
</dbReference>
<dbReference type="InterPro" id="IPR015168">
    <property type="entry name" value="SsuA/THI5"/>
</dbReference>
<dbReference type="OrthoDB" id="9815602at2"/>
<proteinExistence type="inferred from homology"/>
<dbReference type="Proteomes" id="UP000188613">
    <property type="component" value="Unassembled WGS sequence"/>
</dbReference>
<dbReference type="STRING" id="1714355.BTO28_09620"/>
<comment type="similarity">
    <text evidence="2">Belongs to the bacterial solute-binding protein SsuA/TauA family.</text>
</comment>
<keyword evidence="8" id="KW-1185">Reference proteome</keyword>
<dbReference type="GO" id="GO:0042597">
    <property type="term" value="C:periplasmic space"/>
    <property type="evidence" value="ECO:0007669"/>
    <property type="project" value="UniProtKB-SubCell"/>
</dbReference>
<dbReference type="EMBL" id="MSFI01000014">
    <property type="protein sequence ID" value="OMP66861.1"/>
    <property type="molecule type" value="Genomic_DNA"/>
</dbReference>
<name>A0A1V2A777_9BACI</name>
<evidence type="ECO:0000313" key="7">
    <source>
        <dbReference type="EMBL" id="OMP66861.1"/>
    </source>
</evidence>
<evidence type="ECO:0000256" key="2">
    <source>
        <dbReference type="ARBA" id="ARBA00010742"/>
    </source>
</evidence>
<evidence type="ECO:0000313" key="8">
    <source>
        <dbReference type="Proteomes" id="UP000188613"/>
    </source>
</evidence>
<dbReference type="PANTHER" id="PTHR30024">
    <property type="entry name" value="ALIPHATIC SULFONATES-BINDING PROTEIN-RELATED"/>
    <property type="match status" value="1"/>
</dbReference>
<organism evidence="7 8">
    <name type="scientific">Domibacillus epiphyticus</name>
    <dbReference type="NCBI Taxonomy" id="1714355"/>
    <lineage>
        <taxon>Bacteria</taxon>
        <taxon>Bacillati</taxon>
        <taxon>Bacillota</taxon>
        <taxon>Bacilli</taxon>
        <taxon>Bacillales</taxon>
        <taxon>Bacillaceae</taxon>
        <taxon>Domibacillus</taxon>
    </lineage>
</organism>
<dbReference type="PROSITE" id="PS51257">
    <property type="entry name" value="PROKAR_LIPOPROTEIN"/>
    <property type="match status" value="1"/>
</dbReference>
<dbReference type="InterPro" id="IPR001638">
    <property type="entry name" value="Solute-binding_3/MltF_N"/>
</dbReference>
<keyword evidence="4" id="KW-0564">Palmitate</keyword>
<evidence type="ECO:0000256" key="3">
    <source>
        <dbReference type="ARBA" id="ARBA00022729"/>
    </source>
</evidence>
<dbReference type="PANTHER" id="PTHR30024:SF47">
    <property type="entry name" value="TAURINE-BINDING PERIPLASMIC PROTEIN"/>
    <property type="match status" value="1"/>
</dbReference>
<evidence type="ECO:0000256" key="5">
    <source>
        <dbReference type="ARBA" id="ARBA00023288"/>
    </source>
</evidence>
<dbReference type="SUPFAM" id="SSF53850">
    <property type="entry name" value="Periplasmic binding protein-like II"/>
    <property type="match status" value="1"/>
</dbReference>
<accession>A0A1V2A777</accession>
<evidence type="ECO:0000259" key="6">
    <source>
        <dbReference type="SMART" id="SM00062"/>
    </source>
</evidence>
<comment type="caution">
    <text evidence="7">The sequence shown here is derived from an EMBL/GenBank/DDBJ whole genome shotgun (WGS) entry which is preliminary data.</text>
</comment>
<dbReference type="SMART" id="SM00062">
    <property type="entry name" value="PBPb"/>
    <property type="match status" value="1"/>
</dbReference>
<sequence length="345" mass="38204">MDFLKYGLLWKGFAASLLFVILIGLMGCTQQADVSTSESEVSKNAGKKMPAEIEQVHIGLPSKQNMSYIPFLVADKKGIYKKYNLDVKFTYVQGGVLALRGLQTGDFDLISSLPESVITGVAEGANVKIIGTLDNQSMYSIYVSKDIQKISDLKGNNAAGMVTGNGTNIQLEYWLKKKGFVPNKDVRIVNAGDNAERLLALQQGQASVTILSPPTDLKADELGLKRYLMRDELKTYNHNMISANGNLIKTKPEVIYAFMSAHSEAVKYVKNETNRDEIISIIMNDMQMSKSNAEKSFDFVLPALADKGKMNIEGVEWAIDTVKEAEISDKDVTIDQLIDERFYAE</sequence>
<comment type="subcellular location">
    <subcellularLocation>
        <location evidence="1">Periplasm</location>
    </subcellularLocation>
</comment>
<keyword evidence="5" id="KW-0449">Lipoprotein</keyword>
<keyword evidence="3" id="KW-0732">Signal</keyword>
<dbReference type="Gene3D" id="3.40.190.10">
    <property type="entry name" value="Periplasmic binding protein-like II"/>
    <property type="match status" value="2"/>
</dbReference>
<evidence type="ECO:0000256" key="4">
    <source>
        <dbReference type="ARBA" id="ARBA00023139"/>
    </source>
</evidence>
<reference evidence="7 8" key="1">
    <citation type="submission" date="2016-12" db="EMBL/GenBank/DDBJ databases">
        <title>Domibacillus sp. SAB 38T whole genome sequencing.</title>
        <authorList>
            <person name="Verma A."/>
            <person name="Ojha A.K."/>
            <person name="Krishnamurthi S."/>
        </authorList>
    </citation>
    <scope>NUCLEOTIDE SEQUENCE [LARGE SCALE GENOMIC DNA]</scope>
    <source>
        <strain evidence="7 8">SAB 38</strain>
    </source>
</reference>
<gene>
    <name evidence="7" type="ORF">BTO28_09620</name>
</gene>
<dbReference type="Pfam" id="PF09084">
    <property type="entry name" value="NMT1"/>
    <property type="match status" value="1"/>
</dbReference>
<protein>
    <recommendedName>
        <fullName evidence="6">Solute-binding protein family 3/N-terminal domain-containing protein</fullName>
    </recommendedName>
</protein>